<keyword evidence="8 11" id="KW-0808">Transferase</keyword>
<dbReference type="GO" id="GO:0005543">
    <property type="term" value="F:phospholipid binding"/>
    <property type="evidence" value="ECO:0007669"/>
    <property type="project" value="TreeGrafter"/>
</dbReference>
<organism evidence="12 13">
    <name type="scientific">Aliidiomarina taiwanensis</name>
    <dbReference type="NCBI Taxonomy" id="946228"/>
    <lineage>
        <taxon>Bacteria</taxon>
        <taxon>Pseudomonadati</taxon>
        <taxon>Pseudomonadota</taxon>
        <taxon>Gammaproteobacteria</taxon>
        <taxon>Alteromonadales</taxon>
        <taxon>Idiomarinaceae</taxon>
        <taxon>Aliidiomarina</taxon>
    </lineage>
</organism>
<keyword evidence="7 11" id="KW-0328">Glycosyltransferase</keyword>
<evidence type="ECO:0000256" key="8">
    <source>
        <dbReference type="ARBA" id="ARBA00022679"/>
    </source>
</evidence>
<protein>
    <recommendedName>
        <fullName evidence="4 11">Lipid-A-disaccharide synthase</fullName>
        <ecNumber evidence="3 11">2.4.1.182</ecNumber>
    </recommendedName>
</protein>
<dbReference type="PANTHER" id="PTHR30372">
    <property type="entry name" value="LIPID-A-DISACCHARIDE SYNTHASE"/>
    <property type="match status" value="1"/>
</dbReference>
<dbReference type="RefSeq" id="WP_126756749.1">
    <property type="nucleotide sequence ID" value="NZ_PIPQ01000001.1"/>
</dbReference>
<comment type="caution">
    <text evidence="12">The sequence shown here is derived from an EMBL/GenBank/DDBJ whole genome shotgun (WGS) entry which is preliminary data.</text>
</comment>
<dbReference type="SUPFAM" id="SSF53756">
    <property type="entry name" value="UDP-Glycosyltransferase/glycogen phosphorylase"/>
    <property type="match status" value="1"/>
</dbReference>
<dbReference type="HAMAP" id="MF_00392">
    <property type="entry name" value="LpxB"/>
    <property type="match status" value="1"/>
</dbReference>
<dbReference type="GO" id="GO:0016020">
    <property type="term" value="C:membrane"/>
    <property type="evidence" value="ECO:0007669"/>
    <property type="project" value="GOC"/>
</dbReference>
<accession>A0A432XAD5</accession>
<comment type="pathway">
    <text evidence="11">Bacterial outer membrane biogenesis; LPS lipid A biosynthesis.</text>
</comment>
<dbReference type="AlphaFoldDB" id="A0A432XAD5"/>
<comment type="function">
    <text evidence="1 11">Condensation of UDP-2,3-diacylglucosamine and 2,3-diacylglucosamine-1-phosphate to form lipid A disaccharide, a precursor of lipid A, a phosphorylated glycolipid that anchors the lipopolysaccharide to the outer membrane of the cell.</text>
</comment>
<keyword evidence="6 11" id="KW-0441">Lipid A biosynthesis</keyword>
<reference evidence="12 13" key="1">
    <citation type="journal article" date="2011" name="Front. Microbiol.">
        <title>Genomic signatures of strain selection and enhancement in Bacillus atrophaeus var. globigii, a historical biowarfare simulant.</title>
        <authorList>
            <person name="Gibbons H.S."/>
            <person name="Broomall S.M."/>
            <person name="McNew L.A."/>
            <person name="Daligault H."/>
            <person name="Chapman C."/>
            <person name="Bruce D."/>
            <person name="Karavis M."/>
            <person name="Krepps M."/>
            <person name="McGregor P.A."/>
            <person name="Hong C."/>
            <person name="Park K.H."/>
            <person name="Akmal A."/>
            <person name="Feldman A."/>
            <person name="Lin J.S."/>
            <person name="Chang W.E."/>
            <person name="Higgs B.W."/>
            <person name="Demirev P."/>
            <person name="Lindquist J."/>
            <person name="Liem A."/>
            <person name="Fochler E."/>
            <person name="Read T.D."/>
            <person name="Tapia R."/>
            <person name="Johnson S."/>
            <person name="Bishop-Lilly K.A."/>
            <person name="Detter C."/>
            <person name="Han C."/>
            <person name="Sozhamannan S."/>
            <person name="Rosenzweig C.N."/>
            <person name="Skowronski E.W."/>
        </authorList>
    </citation>
    <scope>NUCLEOTIDE SEQUENCE [LARGE SCALE GENOMIC DNA]</scope>
    <source>
        <strain evidence="12 13">AIT1</strain>
    </source>
</reference>
<evidence type="ECO:0000256" key="4">
    <source>
        <dbReference type="ARBA" id="ARBA00020902"/>
    </source>
</evidence>
<dbReference type="InterPro" id="IPR003835">
    <property type="entry name" value="Glyco_trans_19"/>
</dbReference>
<evidence type="ECO:0000313" key="12">
    <source>
        <dbReference type="EMBL" id="RUO44347.1"/>
    </source>
</evidence>
<dbReference type="OrthoDB" id="9801642at2"/>
<evidence type="ECO:0000256" key="9">
    <source>
        <dbReference type="ARBA" id="ARBA00023098"/>
    </source>
</evidence>
<evidence type="ECO:0000256" key="2">
    <source>
        <dbReference type="ARBA" id="ARBA00007868"/>
    </source>
</evidence>
<dbReference type="Pfam" id="PF02684">
    <property type="entry name" value="LpxB"/>
    <property type="match status" value="1"/>
</dbReference>
<evidence type="ECO:0000256" key="10">
    <source>
        <dbReference type="ARBA" id="ARBA00048975"/>
    </source>
</evidence>
<sequence length="381" mass="42031">MTFQPPLVIGIVAGESSGDILGANLMRSLKQAHAHVRFVGVGGPLMAAEGLDSLFPLETLSVMGLVDVLKQLPQLLSARKQVVNTMLTEQPHAFVGIDAPDFNLPIEKKLKAAGIKTIQYVSPSVWAWRPKRIFAIKKATHDVLSILPFEQDFYAQYDAPCTFVGHPLADDIPMQSDSEAARAALSLTADKQYVAVLPGSRGGEAGMLTRDFLDAAHLLHKRFPDLEFLLAFANPARREQILGLFNEQDQQLPFHFFDGQSRTVMTAADSCMLASGTVSLEAMLLKRPMVVCYKFAWLNYHILKHFVHLEHFSLPNLLAGKPVVKELLQDEVTPAAIAEEVQRHLQTDMSDTVATYQQLHASIRCDAGKRSAQRVLELALG</sequence>
<dbReference type="NCBIfam" id="TIGR00215">
    <property type="entry name" value="lpxB"/>
    <property type="match status" value="1"/>
</dbReference>
<evidence type="ECO:0000256" key="3">
    <source>
        <dbReference type="ARBA" id="ARBA00012687"/>
    </source>
</evidence>
<evidence type="ECO:0000256" key="6">
    <source>
        <dbReference type="ARBA" id="ARBA00022556"/>
    </source>
</evidence>
<dbReference type="GO" id="GO:0009245">
    <property type="term" value="P:lipid A biosynthetic process"/>
    <property type="evidence" value="ECO:0007669"/>
    <property type="project" value="UniProtKB-UniRule"/>
</dbReference>
<proteinExistence type="inferred from homology"/>
<gene>
    <name evidence="11" type="primary">lpxB</name>
    <name evidence="12" type="ORF">CWE15_04015</name>
</gene>
<comment type="catalytic activity">
    <reaction evidence="10 11">
        <text>a lipid X + a UDP-2-N,3-O-bis[(3R)-3-hydroxyacyl]-alpha-D-glucosamine = a lipid A disaccharide + UDP + H(+)</text>
        <dbReference type="Rhea" id="RHEA:67828"/>
        <dbReference type="ChEBI" id="CHEBI:15378"/>
        <dbReference type="ChEBI" id="CHEBI:58223"/>
        <dbReference type="ChEBI" id="CHEBI:137748"/>
        <dbReference type="ChEBI" id="CHEBI:176338"/>
        <dbReference type="ChEBI" id="CHEBI:176343"/>
        <dbReference type="EC" id="2.4.1.182"/>
    </reaction>
</comment>
<name>A0A432XAD5_9GAMM</name>
<keyword evidence="9 11" id="KW-0443">Lipid metabolism</keyword>
<evidence type="ECO:0000256" key="1">
    <source>
        <dbReference type="ARBA" id="ARBA00002056"/>
    </source>
</evidence>
<dbReference type="EC" id="2.4.1.182" evidence="3 11"/>
<evidence type="ECO:0000256" key="7">
    <source>
        <dbReference type="ARBA" id="ARBA00022676"/>
    </source>
</evidence>
<keyword evidence="13" id="KW-1185">Reference proteome</keyword>
<dbReference type="Proteomes" id="UP000286976">
    <property type="component" value="Unassembled WGS sequence"/>
</dbReference>
<keyword evidence="5 11" id="KW-0444">Lipid biosynthesis</keyword>
<evidence type="ECO:0000256" key="11">
    <source>
        <dbReference type="HAMAP-Rule" id="MF_00392"/>
    </source>
</evidence>
<comment type="similarity">
    <text evidence="2 11">Belongs to the LpxB family.</text>
</comment>
<dbReference type="EMBL" id="PIPQ01000001">
    <property type="protein sequence ID" value="RUO44347.1"/>
    <property type="molecule type" value="Genomic_DNA"/>
</dbReference>
<evidence type="ECO:0000256" key="5">
    <source>
        <dbReference type="ARBA" id="ARBA00022516"/>
    </source>
</evidence>
<dbReference type="CDD" id="cd01635">
    <property type="entry name" value="Glycosyltransferase_GTB-type"/>
    <property type="match status" value="1"/>
</dbReference>
<evidence type="ECO:0000313" key="13">
    <source>
        <dbReference type="Proteomes" id="UP000286976"/>
    </source>
</evidence>
<dbReference type="UniPathway" id="UPA00973"/>
<dbReference type="PANTHER" id="PTHR30372:SF4">
    <property type="entry name" value="LIPID-A-DISACCHARIDE SYNTHASE, MITOCHONDRIAL-RELATED"/>
    <property type="match status" value="1"/>
</dbReference>
<dbReference type="GO" id="GO:0008915">
    <property type="term" value="F:lipid-A-disaccharide synthase activity"/>
    <property type="evidence" value="ECO:0007669"/>
    <property type="project" value="UniProtKB-UniRule"/>
</dbReference>